<evidence type="ECO:0000259" key="1">
    <source>
        <dbReference type="Pfam" id="PF00535"/>
    </source>
</evidence>
<feature type="domain" description="Glycosyltransferase 2-like" evidence="1">
    <location>
        <begin position="7"/>
        <end position="54"/>
    </location>
</feature>
<dbReference type="Gene3D" id="3.90.550.10">
    <property type="entry name" value="Spore Coat Polysaccharide Biosynthesis Protein SpsA, Chain A"/>
    <property type="match status" value="1"/>
</dbReference>
<organism evidence="2 3">
    <name type="scientific">Desulfofustis glycolicus DSM 9705</name>
    <dbReference type="NCBI Taxonomy" id="1121409"/>
    <lineage>
        <taxon>Bacteria</taxon>
        <taxon>Pseudomonadati</taxon>
        <taxon>Thermodesulfobacteriota</taxon>
        <taxon>Desulfobulbia</taxon>
        <taxon>Desulfobulbales</taxon>
        <taxon>Desulfocapsaceae</taxon>
        <taxon>Desulfofustis</taxon>
    </lineage>
</organism>
<dbReference type="RefSeq" id="WP_073379512.1">
    <property type="nucleotide sequence ID" value="NZ_FQXS01000059.1"/>
</dbReference>
<dbReference type="AlphaFoldDB" id="A0A1M5YU05"/>
<evidence type="ECO:0000313" key="3">
    <source>
        <dbReference type="Proteomes" id="UP000184139"/>
    </source>
</evidence>
<keyword evidence="2" id="KW-0808">Transferase</keyword>
<dbReference type="InterPro" id="IPR029044">
    <property type="entry name" value="Nucleotide-diphossugar_trans"/>
</dbReference>
<dbReference type="STRING" id="1121409.SAMN02745124_04426"/>
<protein>
    <submittedName>
        <fullName evidence="2">Glycosyltransferase involved in cell wall bisynthesis</fullName>
    </submittedName>
</protein>
<dbReference type="PANTHER" id="PTHR22916:SF3">
    <property type="entry name" value="UDP-GLCNAC:BETAGAL BETA-1,3-N-ACETYLGLUCOSAMINYLTRANSFERASE-LIKE PROTEIN 1"/>
    <property type="match status" value="1"/>
</dbReference>
<dbReference type="GO" id="GO:0016758">
    <property type="term" value="F:hexosyltransferase activity"/>
    <property type="evidence" value="ECO:0007669"/>
    <property type="project" value="UniProtKB-ARBA"/>
</dbReference>
<gene>
    <name evidence="2" type="ORF">SAMN02745124_04426</name>
</gene>
<sequence>MEYPLVSIVIPTYNQAAYLPVCVDHCLFQTYPNIEIIIVDGGSTDDTKEYLISLPAKISNSTMNPVHSMSEAGEILRIPIQVYPQNRRLKILTFDGDIGATRTYNEGFQAASGKYCTYIVGDDWPHSHMIEEMVGILENMDVDFVYSDMNLVHDTGQIVRQMRMPDYSFEECFAQWFQLGVSKLYKTEWHRKVGLMDESYWSANDYDHYLRFAVAGCRFYHLPRILYSVRWHGPDRKIGQHTQSRYAILMEESKKCSNRARQWLMTKNALSNIS</sequence>
<name>A0A1M5YU05_9BACT</name>
<reference evidence="2 3" key="1">
    <citation type="submission" date="2016-11" db="EMBL/GenBank/DDBJ databases">
        <authorList>
            <person name="Jaros S."/>
            <person name="Januszkiewicz K."/>
            <person name="Wedrychowicz H."/>
        </authorList>
    </citation>
    <scope>NUCLEOTIDE SEQUENCE [LARGE SCALE GENOMIC DNA]</scope>
    <source>
        <strain evidence="2 3">DSM 9705</strain>
    </source>
</reference>
<dbReference type="InterPro" id="IPR001173">
    <property type="entry name" value="Glyco_trans_2-like"/>
</dbReference>
<dbReference type="Pfam" id="PF00535">
    <property type="entry name" value="Glycos_transf_2"/>
    <property type="match status" value="2"/>
</dbReference>
<dbReference type="SUPFAM" id="SSF53448">
    <property type="entry name" value="Nucleotide-diphospho-sugar transferases"/>
    <property type="match status" value="1"/>
</dbReference>
<dbReference type="EMBL" id="FQXS01000059">
    <property type="protein sequence ID" value="SHI15328.1"/>
    <property type="molecule type" value="Genomic_DNA"/>
</dbReference>
<proteinExistence type="predicted"/>
<dbReference type="Proteomes" id="UP000184139">
    <property type="component" value="Unassembled WGS sequence"/>
</dbReference>
<accession>A0A1M5YU05</accession>
<dbReference type="OrthoDB" id="5418498at2"/>
<evidence type="ECO:0000313" key="2">
    <source>
        <dbReference type="EMBL" id="SHI15328.1"/>
    </source>
</evidence>
<keyword evidence="3" id="KW-1185">Reference proteome</keyword>
<feature type="domain" description="Glycosyltransferase 2-like" evidence="1">
    <location>
        <begin position="85"/>
        <end position="148"/>
    </location>
</feature>
<dbReference type="PANTHER" id="PTHR22916">
    <property type="entry name" value="GLYCOSYLTRANSFERASE"/>
    <property type="match status" value="1"/>
</dbReference>